<organism evidence="1 2">
    <name type="scientific">Auriscalpium vulgare</name>
    <dbReference type="NCBI Taxonomy" id="40419"/>
    <lineage>
        <taxon>Eukaryota</taxon>
        <taxon>Fungi</taxon>
        <taxon>Dikarya</taxon>
        <taxon>Basidiomycota</taxon>
        <taxon>Agaricomycotina</taxon>
        <taxon>Agaricomycetes</taxon>
        <taxon>Russulales</taxon>
        <taxon>Auriscalpiaceae</taxon>
        <taxon>Auriscalpium</taxon>
    </lineage>
</organism>
<name>A0ACB8RJL4_9AGAM</name>
<gene>
    <name evidence="1" type="ORF">FA95DRAFT_1562556</name>
</gene>
<accession>A0ACB8RJL4</accession>
<protein>
    <submittedName>
        <fullName evidence="1">Uncharacterized protein</fullName>
    </submittedName>
</protein>
<sequence>MKWRRIIPSFLQRARDAVGNHSAFRRGSPQSDIQTNISTSSPSDNSQSSHLDSEEVLGISRAPLTSLPPRYAARPGVRPRPLVRSPSWERRRHAQTADTLVRLRQYPVRPNPSVSDVTPAGLVNVRGPDAPPSCVLSVLSLERSEDDEGEHISLAAVEDERTVLSPDFEDVRAIQYVSRCGIRGVMLIPGLSVSIARS</sequence>
<dbReference type="Proteomes" id="UP000814033">
    <property type="component" value="Unassembled WGS sequence"/>
</dbReference>
<evidence type="ECO:0000313" key="2">
    <source>
        <dbReference type="Proteomes" id="UP000814033"/>
    </source>
</evidence>
<reference evidence="1" key="1">
    <citation type="submission" date="2021-02" db="EMBL/GenBank/DDBJ databases">
        <authorList>
            <consortium name="DOE Joint Genome Institute"/>
            <person name="Ahrendt S."/>
            <person name="Looney B.P."/>
            <person name="Miyauchi S."/>
            <person name="Morin E."/>
            <person name="Drula E."/>
            <person name="Courty P.E."/>
            <person name="Chicoki N."/>
            <person name="Fauchery L."/>
            <person name="Kohler A."/>
            <person name="Kuo A."/>
            <person name="Labutti K."/>
            <person name="Pangilinan J."/>
            <person name="Lipzen A."/>
            <person name="Riley R."/>
            <person name="Andreopoulos W."/>
            <person name="He G."/>
            <person name="Johnson J."/>
            <person name="Barry K.W."/>
            <person name="Grigoriev I.V."/>
            <person name="Nagy L."/>
            <person name="Hibbett D."/>
            <person name="Henrissat B."/>
            <person name="Matheny P.B."/>
            <person name="Labbe J."/>
            <person name="Martin F."/>
        </authorList>
    </citation>
    <scope>NUCLEOTIDE SEQUENCE</scope>
    <source>
        <strain evidence="1">FP105234-sp</strain>
    </source>
</reference>
<comment type="caution">
    <text evidence="1">The sequence shown here is derived from an EMBL/GenBank/DDBJ whole genome shotgun (WGS) entry which is preliminary data.</text>
</comment>
<keyword evidence="2" id="KW-1185">Reference proteome</keyword>
<dbReference type="EMBL" id="MU275993">
    <property type="protein sequence ID" value="KAI0044125.1"/>
    <property type="molecule type" value="Genomic_DNA"/>
</dbReference>
<evidence type="ECO:0000313" key="1">
    <source>
        <dbReference type="EMBL" id="KAI0044125.1"/>
    </source>
</evidence>
<reference evidence="1" key="2">
    <citation type="journal article" date="2022" name="New Phytol.">
        <title>Evolutionary transition to the ectomycorrhizal habit in the genomes of a hyperdiverse lineage of mushroom-forming fungi.</title>
        <authorList>
            <person name="Looney B."/>
            <person name="Miyauchi S."/>
            <person name="Morin E."/>
            <person name="Drula E."/>
            <person name="Courty P.E."/>
            <person name="Kohler A."/>
            <person name="Kuo A."/>
            <person name="LaButti K."/>
            <person name="Pangilinan J."/>
            <person name="Lipzen A."/>
            <person name="Riley R."/>
            <person name="Andreopoulos W."/>
            <person name="He G."/>
            <person name="Johnson J."/>
            <person name="Nolan M."/>
            <person name="Tritt A."/>
            <person name="Barry K.W."/>
            <person name="Grigoriev I.V."/>
            <person name="Nagy L.G."/>
            <person name="Hibbett D."/>
            <person name="Henrissat B."/>
            <person name="Matheny P.B."/>
            <person name="Labbe J."/>
            <person name="Martin F.M."/>
        </authorList>
    </citation>
    <scope>NUCLEOTIDE SEQUENCE</scope>
    <source>
        <strain evidence="1">FP105234-sp</strain>
    </source>
</reference>
<proteinExistence type="predicted"/>